<organism evidence="1 2">
    <name type="scientific">Brevibacterium pityocampae</name>
    <dbReference type="NCBI Taxonomy" id="506594"/>
    <lineage>
        <taxon>Bacteria</taxon>
        <taxon>Bacillati</taxon>
        <taxon>Actinomycetota</taxon>
        <taxon>Actinomycetes</taxon>
        <taxon>Micrococcales</taxon>
        <taxon>Brevibacteriaceae</taxon>
        <taxon>Brevibacterium</taxon>
    </lineage>
</organism>
<dbReference type="EMBL" id="BAABGL010000003">
    <property type="protein sequence ID" value="GAA4385783.1"/>
    <property type="molecule type" value="Genomic_DNA"/>
</dbReference>
<keyword evidence="2" id="KW-1185">Reference proteome</keyword>
<dbReference type="InterPro" id="IPR011335">
    <property type="entry name" value="Restrct_endonuc-II-like"/>
</dbReference>
<accession>A0ABP8J673</accession>
<dbReference type="RefSeq" id="WP_345030026.1">
    <property type="nucleotide sequence ID" value="NZ_BAABGL010000003.1"/>
</dbReference>
<dbReference type="Proteomes" id="UP001500642">
    <property type="component" value="Unassembled WGS sequence"/>
</dbReference>
<name>A0ABP8J673_9MICO</name>
<evidence type="ECO:0000313" key="1">
    <source>
        <dbReference type="EMBL" id="GAA4385783.1"/>
    </source>
</evidence>
<evidence type="ECO:0008006" key="3">
    <source>
        <dbReference type="Google" id="ProtNLM"/>
    </source>
</evidence>
<protein>
    <recommendedName>
        <fullName evidence="3">DUF559 domain-containing protein</fullName>
    </recommendedName>
</protein>
<dbReference type="Gene3D" id="3.40.960.10">
    <property type="entry name" value="VSR Endonuclease"/>
    <property type="match status" value="1"/>
</dbReference>
<sequence length="310" mass="34234">MSASPKRIELPALFRSADRAEHGLSRYQLTHSRGASRIHRGVYEDAGRSSVVNAPRWAGPTWVEVRQRLAALQTVRPDAIGSHTTAALLLGLPTPYGSEALLHVTVPHGTRPLRRPGVVGHESRHLEPRGHCGVHINRGDLVVHELAGHLPAGDLVAVFDALLGTWQDTPDLTVDELRSLLTGRRRYRGRRTALDALARARAGVRSPGETRTRLAIVAAGLPEPEVAPAVRLPSLPAVIHPDMAYVGPRIAIEYEGPQHRLDESQWDRDIERYGALVRHGWIVIRITRRTSAARFCREVREALELRAVPV</sequence>
<comment type="caution">
    <text evidence="1">The sequence shown here is derived from an EMBL/GenBank/DDBJ whole genome shotgun (WGS) entry which is preliminary data.</text>
</comment>
<dbReference type="SUPFAM" id="SSF52980">
    <property type="entry name" value="Restriction endonuclease-like"/>
    <property type="match status" value="1"/>
</dbReference>
<gene>
    <name evidence="1" type="ORF">GCM10023167_07970</name>
</gene>
<reference evidence="2" key="1">
    <citation type="journal article" date="2019" name="Int. J. Syst. Evol. Microbiol.">
        <title>The Global Catalogue of Microorganisms (GCM) 10K type strain sequencing project: providing services to taxonomists for standard genome sequencing and annotation.</title>
        <authorList>
            <consortium name="The Broad Institute Genomics Platform"/>
            <consortium name="The Broad Institute Genome Sequencing Center for Infectious Disease"/>
            <person name="Wu L."/>
            <person name="Ma J."/>
        </authorList>
    </citation>
    <scope>NUCLEOTIDE SEQUENCE [LARGE SCALE GENOMIC DNA]</scope>
    <source>
        <strain evidence="2">JCM 17808</strain>
    </source>
</reference>
<evidence type="ECO:0000313" key="2">
    <source>
        <dbReference type="Proteomes" id="UP001500642"/>
    </source>
</evidence>
<proteinExistence type="predicted"/>